<accession>G8BMR2</accession>
<dbReference type="RefSeq" id="XP_003683624.1">
    <property type="nucleotide sequence ID" value="XM_003683576.1"/>
</dbReference>
<dbReference type="PANTHER" id="PTHR46434:SF1">
    <property type="entry name" value="GENETIC INTERACTOR OF PROHIBITINS 3, MITOCHONDRIAL"/>
    <property type="match status" value="1"/>
</dbReference>
<dbReference type="SUPFAM" id="SSF52540">
    <property type="entry name" value="P-loop containing nucleoside triphosphate hydrolases"/>
    <property type="match status" value="1"/>
</dbReference>
<dbReference type="InterPro" id="IPR027417">
    <property type="entry name" value="P-loop_NTPase"/>
</dbReference>
<keyword evidence="5" id="KW-1185">Reference proteome</keyword>
<dbReference type="GO" id="GO:0005743">
    <property type="term" value="C:mitochondrial inner membrane"/>
    <property type="evidence" value="ECO:0007669"/>
    <property type="project" value="EnsemblFungi"/>
</dbReference>
<dbReference type="GeneID" id="11532488"/>
<dbReference type="HOGENOM" id="CLU_025792_1_0_1"/>
<evidence type="ECO:0000256" key="1">
    <source>
        <dbReference type="ARBA" id="ARBA00018901"/>
    </source>
</evidence>
<sequence length="559" mass="64923">MRCYRFHRHVNLFAKRSFSSTRIRLIDCNSCGISLQNTDPKLTNYYRKPEKPQVGKLESLDDIKYLLFSQDIQHFKESDNEISRDDLKEAQEKPPICKRCSDALYQNKYTPSDFQRYPLDKVLKLVKPNSSIANVVPLHEFPFHFNAKLLKSDIANNLLILTKGELSSLKRKQLSTMTQAFFIDFLKYHVNIITNRVVGVSALKSWNLNSALSLFKNDTYLLGNANVGKSKLINSLLDLCDGYKVDRDTKIRVERQPSQNTTVLENKRLRMKQESTGVSFIPNLTRNVQAYKINAKYIYDLPGYTENLDDIYLEDVIKREWLEGIRNTSKLNLKKLQNRAYDSLNGTEKGRCYTIGGIFFLVPPNGTINQITRHITGTSYTFSSVEKGIDVFKECHENELPNAHSLQQYCAITKETCDTTKFNRHVIPPFLGAIEIVFKDIGYIRVVTTGRYKFAGLHEIWVPKGIEVCIREPLEATISSYYYKHIKNNTLACPVDRPIISSTYIMDHNEKHVLEKMREMYLQRTEKDIQARRLLKSDPYKILSEVNPDSRNLYWYYNF</sequence>
<dbReference type="EMBL" id="HE612856">
    <property type="protein sequence ID" value="CCE61190.1"/>
    <property type="molecule type" value="Genomic_DNA"/>
</dbReference>
<evidence type="ECO:0000256" key="2">
    <source>
        <dbReference type="ARBA" id="ARBA00022946"/>
    </source>
</evidence>
<dbReference type="Proteomes" id="UP000005666">
    <property type="component" value="Chromosome 1"/>
</dbReference>
<dbReference type="PANTHER" id="PTHR46434">
    <property type="entry name" value="GENETIC INTERACTOR OF PROHIBITINS 3, MITOCHONDRIAL"/>
    <property type="match status" value="1"/>
</dbReference>
<dbReference type="OMA" id="IIPPFYG"/>
<organism evidence="4 5">
    <name type="scientific">Tetrapisispora phaffii (strain ATCC 24235 / CBS 4417 / NBRC 1672 / NRRL Y-8282 / UCD 70-5)</name>
    <name type="common">Yeast</name>
    <name type="synonym">Fabospora phaffii</name>
    <dbReference type="NCBI Taxonomy" id="1071381"/>
    <lineage>
        <taxon>Eukaryota</taxon>
        <taxon>Fungi</taxon>
        <taxon>Dikarya</taxon>
        <taxon>Ascomycota</taxon>
        <taxon>Saccharomycotina</taxon>
        <taxon>Saccharomycetes</taxon>
        <taxon>Saccharomycetales</taxon>
        <taxon>Saccharomycetaceae</taxon>
        <taxon>Tetrapisispora</taxon>
    </lineage>
</organism>
<dbReference type="AlphaFoldDB" id="G8BMR2"/>
<proteinExistence type="predicted"/>
<keyword evidence="2" id="KW-0809">Transit peptide</keyword>
<gene>
    <name evidence="4" type="primary">TPHA0A01050</name>
    <name evidence="4" type="ordered locus">TPHA_0A01050</name>
</gene>
<dbReference type="eggNOG" id="ENOG502S0UP">
    <property type="taxonomic scope" value="Eukaryota"/>
</dbReference>
<dbReference type="InterPro" id="IPR050896">
    <property type="entry name" value="Mito_lipid_metab_GTPase"/>
</dbReference>
<name>G8BMR2_TETPH</name>
<reference evidence="4 5" key="1">
    <citation type="journal article" date="2011" name="Proc. Natl. Acad. Sci. U.S.A.">
        <title>Evolutionary erosion of yeast sex chromosomes by mating-type switching accidents.</title>
        <authorList>
            <person name="Gordon J.L."/>
            <person name="Armisen D."/>
            <person name="Proux-Wera E."/>
            <person name="Oheigeartaigh S.S."/>
            <person name="Byrne K.P."/>
            <person name="Wolfe K.H."/>
        </authorList>
    </citation>
    <scope>NUCLEOTIDE SEQUENCE [LARGE SCALE GENOMIC DNA]</scope>
    <source>
        <strain evidence="5">ATCC 24235 / CBS 4417 / NBRC 1672 / NRRL Y-8282 / UCD 70-5</strain>
    </source>
</reference>
<protein>
    <recommendedName>
        <fullName evidence="1">Genetic interactor of prohibitins 3, mitochondrial</fullName>
    </recommendedName>
    <alternativeName>
        <fullName evidence="3">Found in mitochondrial proteome protein 38</fullName>
    </alternativeName>
</protein>
<evidence type="ECO:0000313" key="4">
    <source>
        <dbReference type="EMBL" id="CCE61190.1"/>
    </source>
</evidence>
<dbReference type="OrthoDB" id="1696305at2759"/>
<dbReference type="KEGG" id="tpf:TPHA_0A01050"/>
<dbReference type="Gene3D" id="3.40.50.300">
    <property type="entry name" value="P-loop containing nucleotide triphosphate hydrolases"/>
    <property type="match status" value="1"/>
</dbReference>
<evidence type="ECO:0000256" key="3">
    <source>
        <dbReference type="ARBA" id="ARBA00031834"/>
    </source>
</evidence>
<dbReference type="GO" id="GO:0030490">
    <property type="term" value="P:maturation of SSU-rRNA"/>
    <property type="evidence" value="ECO:0007669"/>
    <property type="project" value="EnsemblFungi"/>
</dbReference>
<dbReference type="STRING" id="1071381.G8BMR2"/>
<evidence type="ECO:0000313" key="5">
    <source>
        <dbReference type="Proteomes" id="UP000005666"/>
    </source>
</evidence>